<dbReference type="RefSeq" id="WP_115492558.1">
    <property type="nucleotide sequence ID" value="NZ_JACHWW010000001.1"/>
</dbReference>
<dbReference type="InterPro" id="IPR055344">
    <property type="entry name" value="SecD_SecF_C_bact"/>
</dbReference>
<evidence type="ECO:0000313" key="14">
    <source>
        <dbReference type="Proteomes" id="UP000254101"/>
    </source>
</evidence>
<feature type="transmembrane region" description="Helical" evidence="9">
    <location>
        <begin position="395"/>
        <end position="415"/>
    </location>
</feature>
<evidence type="ECO:0000256" key="1">
    <source>
        <dbReference type="ARBA" id="ARBA00004651"/>
    </source>
</evidence>
<evidence type="ECO:0000256" key="5">
    <source>
        <dbReference type="ARBA" id="ARBA00022927"/>
    </source>
</evidence>
<dbReference type="EMBL" id="QRBB01000001">
    <property type="protein sequence ID" value="RDS78335.1"/>
    <property type="molecule type" value="Genomic_DNA"/>
</dbReference>
<dbReference type="Pfam" id="PF22599">
    <property type="entry name" value="SecDF_P1_head"/>
    <property type="match status" value="1"/>
</dbReference>
<dbReference type="GO" id="GO:0065002">
    <property type="term" value="P:intracellular protein transmembrane transport"/>
    <property type="evidence" value="ECO:0007669"/>
    <property type="project" value="UniProtKB-UniRule"/>
</dbReference>
<dbReference type="Pfam" id="PF02355">
    <property type="entry name" value="SecD_SecF_C"/>
    <property type="match status" value="1"/>
</dbReference>
<comment type="subunit">
    <text evidence="9">Forms a complex with SecF. Part of the essential Sec protein translocation apparatus which comprises SecA, SecYEG and auxiliary proteins SecDF-YajC and YidC.</text>
</comment>
<keyword evidence="7 9" id="KW-0811">Translocation</keyword>
<accession>A0A395LNM4</accession>
<name>A0A395LNM4_9SPHN</name>
<keyword evidence="14" id="KW-1185">Reference proteome</keyword>
<evidence type="ECO:0000256" key="6">
    <source>
        <dbReference type="ARBA" id="ARBA00022989"/>
    </source>
</evidence>
<dbReference type="FunFam" id="1.20.1640.10:FF:000004">
    <property type="entry name" value="Protein translocase subunit SecD"/>
    <property type="match status" value="1"/>
</dbReference>
<dbReference type="InterPro" id="IPR005791">
    <property type="entry name" value="SecD"/>
</dbReference>
<dbReference type="Gene3D" id="3.30.1360.200">
    <property type="match status" value="1"/>
</dbReference>
<keyword evidence="6 9" id="KW-1133">Transmembrane helix</keyword>
<dbReference type="SUPFAM" id="SSF82866">
    <property type="entry name" value="Multidrug efflux transporter AcrB transmembrane domain"/>
    <property type="match status" value="1"/>
</dbReference>
<dbReference type="PANTHER" id="PTHR30081">
    <property type="entry name" value="PROTEIN-EXPORT MEMBRANE PROTEIN SEC"/>
    <property type="match status" value="1"/>
</dbReference>
<feature type="domain" description="Protein translocase subunit SecDF P1" evidence="11">
    <location>
        <begin position="157"/>
        <end position="215"/>
    </location>
</feature>
<dbReference type="Gene3D" id="3.30.70.3400">
    <property type="match status" value="1"/>
</dbReference>
<dbReference type="InterPro" id="IPR001036">
    <property type="entry name" value="Acrflvin-R"/>
</dbReference>
<evidence type="ECO:0000256" key="8">
    <source>
        <dbReference type="ARBA" id="ARBA00023136"/>
    </source>
</evidence>
<dbReference type="InterPro" id="IPR022813">
    <property type="entry name" value="SecD/SecF_arch_bac"/>
</dbReference>
<dbReference type="GO" id="GO:0005886">
    <property type="term" value="C:plasma membrane"/>
    <property type="evidence" value="ECO:0007669"/>
    <property type="project" value="UniProtKB-SubCell"/>
</dbReference>
<dbReference type="NCBIfam" id="TIGR01129">
    <property type="entry name" value="secD"/>
    <property type="match status" value="1"/>
</dbReference>
<dbReference type="Proteomes" id="UP000254101">
    <property type="component" value="Unassembled WGS sequence"/>
</dbReference>
<evidence type="ECO:0000256" key="4">
    <source>
        <dbReference type="ARBA" id="ARBA00022692"/>
    </source>
</evidence>
<evidence type="ECO:0000256" key="7">
    <source>
        <dbReference type="ARBA" id="ARBA00023010"/>
    </source>
</evidence>
<dbReference type="PANTHER" id="PTHR30081:SF1">
    <property type="entry name" value="PROTEIN TRANSLOCASE SUBUNIT SECD"/>
    <property type="match status" value="1"/>
</dbReference>
<dbReference type="InterPro" id="IPR048634">
    <property type="entry name" value="SecD_SecF_C"/>
</dbReference>
<dbReference type="NCBIfam" id="TIGR00916">
    <property type="entry name" value="2A0604s01"/>
    <property type="match status" value="1"/>
</dbReference>
<evidence type="ECO:0000259" key="11">
    <source>
        <dbReference type="Pfam" id="PF21760"/>
    </source>
</evidence>
<feature type="domain" description="SecDF P1 head subdomain" evidence="12">
    <location>
        <begin position="242"/>
        <end position="349"/>
    </location>
</feature>
<evidence type="ECO:0000256" key="2">
    <source>
        <dbReference type="ARBA" id="ARBA00022448"/>
    </source>
</evidence>
<dbReference type="GO" id="GO:0015450">
    <property type="term" value="F:protein-transporting ATPase activity"/>
    <property type="evidence" value="ECO:0007669"/>
    <property type="project" value="InterPro"/>
</dbReference>
<dbReference type="GO" id="GO:0006605">
    <property type="term" value="P:protein targeting"/>
    <property type="evidence" value="ECO:0007669"/>
    <property type="project" value="UniProtKB-UniRule"/>
</dbReference>
<comment type="caution">
    <text evidence="13">The sequence shown here is derived from an EMBL/GenBank/DDBJ whole genome shotgun (WGS) entry which is preliminary data.</text>
</comment>
<feature type="transmembrane region" description="Helical" evidence="9">
    <location>
        <begin position="469"/>
        <end position="488"/>
    </location>
</feature>
<proteinExistence type="inferred from homology"/>
<comment type="subcellular location">
    <subcellularLocation>
        <location evidence="1 9">Cell membrane</location>
        <topology evidence="1 9">Multi-pass membrane protein</topology>
    </subcellularLocation>
</comment>
<comment type="function">
    <text evidence="9">Part of the Sec protein translocase complex. Interacts with the SecYEG preprotein conducting channel. SecDF uses the proton motive force (PMF) to complete protein translocation after the ATP-dependent function of SecA.</text>
</comment>
<evidence type="ECO:0000259" key="12">
    <source>
        <dbReference type="Pfam" id="PF22599"/>
    </source>
</evidence>
<dbReference type="PRINTS" id="PR00702">
    <property type="entry name" value="ACRIFLAVINRP"/>
</dbReference>
<keyword evidence="8 9" id="KW-0472">Membrane</keyword>
<dbReference type="Pfam" id="PF07549">
    <property type="entry name" value="Sec_GG"/>
    <property type="match status" value="1"/>
</dbReference>
<dbReference type="OrthoDB" id="9805019at2"/>
<evidence type="ECO:0000256" key="9">
    <source>
        <dbReference type="HAMAP-Rule" id="MF_01463"/>
    </source>
</evidence>
<dbReference type="InterPro" id="IPR048631">
    <property type="entry name" value="SecD_1st"/>
</dbReference>
<keyword evidence="5 9" id="KW-0653">Protein transport</keyword>
<evidence type="ECO:0000313" key="13">
    <source>
        <dbReference type="EMBL" id="RDS78335.1"/>
    </source>
</evidence>
<feature type="transmembrane region" description="Helical" evidence="9">
    <location>
        <begin position="494"/>
        <end position="518"/>
    </location>
</feature>
<reference evidence="13 14" key="1">
    <citation type="submission" date="2018-07" db="EMBL/GenBank/DDBJ databases">
        <title>Erythrobacter nanhaiensis sp. nov., a novel member of the genus Erythrobacter isolated from the South China Sea.</title>
        <authorList>
            <person name="Chen X."/>
            <person name="Liu J."/>
        </authorList>
    </citation>
    <scope>NUCLEOTIDE SEQUENCE [LARGE SCALE GENOMIC DNA]</scope>
    <source>
        <strain evidence="13 14">S-5</strain>
    </source>
</reference>
<dbReference type="InterPro" id="IPR054384">
    <property type="entry name" value="SecDF_P1_head"/>
</dbReference>
<protein>
    <recommendedName>
        <fullName evidence="9">Protein translocase subunit SecD</fullName>
    </recommendedName>
</protein>
<feature type="transmembrane region" description="Helical" evidence="9">
    <location>
        <begin position="371"/>
        <end position="388"/>
    </location>
</feature>
<dbReference type="Pfam" id="PF21760">
    <property type="entry name" value="SecD_1st"/>
    <property type="match status" value="1"/>
</dbReference>
<dbReference type="Gene3D" id="1.20.1640.10">
    <property type="entry name" value="Multidrug efflux transporter AcrB transmembrane domain"/>
    <property type="match status" value="1"/>
</dbReference>
<sequence length="532" mass="57059">MLEFPRWRKIWLWALTLAVVACAIPSLFSALGLSYPDELPEPTVNLGLDLAGGSHILLEAERDQVAAQRLENMEESVRTALADAEPAIRIGDLSTADGRLSFMLDDAGEIDRTREILTPLMNGEGLTREWEITLVDSNRVVLTPSQAAIDTAVTQAMDSATDVVRRRIDELGTREPTIIRQGDTRIVVQVPGLQDPQQLKALLGQTAQLEFKLVDPDALPNDVAQGIAPPGSEIFPYAAGSDFEGQNIAVRRLGGIQGDNLTGAQAGVDPQTNESVVNIQFDQQGGQRFAQLTTQNVGRPFAIILDGEVLSAPNINEPIRGGAAQISGSFTPESANALAISLRSGALPVDLAIVEERTVGPDLGADSIRSGLIAMAIGSFLVIALMIVTYGRFGVYATAALIINVIMVLGIMAALNTTLTLPGIAGFVLTVGAAVDANVLINERIREERKRGRRVVTAVENGYREASRAIYDANVTNFIAGVLLFMFGSGPIRGFAVVLIIGLFTSVFTAVTLTRMWVAGWLKSQRPRDLNI</sequence>
<dbReference type="InterPro" id="IPR022646">
    <property type="entry name" value="SecD/SecF_CS"/>
</dbReference>
<organism evidence="13 14">
    <name type="scientific">Alteriqipengyuania lutimaris</name>
    <dbReference type="NCBI Taxonomy" id="1538146"/>
    <lineage>
        <taxon>Bacteria</taxon>
        <taxon>Pseudomonadati</taxon>
        <taxon>Pseudomonadota</taxon>
        <taxon>Alphaproteobacteria</taxon>
        <taxon>Sphingomonadales</taxon>
        <taxon>Erythrobacteraceae</taxon>
        <taxon>Alteriqipengyuania</taxon>
    </lineage>
</organism>
<comment type="caution">
    <text evidence="9">Lacks conserved residue(s) required for the propagation of feature annotation.</text>
</comment>
<dbReference type="PROSITE" id="PS51257">
    <property type="entry name" value="PROKAR_LIPOPROTEIN"/>
    <property type="match status" value="1"/>
</dbReference>
<keyword evidence="2 9" id="KW-0813">Transport</keyword>
<keyword evidence="3 9" id="KW-1003">Cell membrane</keyword>
<feature type="domain" description="Protein export membrane protein SecD/SecF C-terminal" evidence="10">
    <location>
        <begin position="350"/>
        <end position="513"/>
    </location>
</feature>
<gene>
    <name evidence="9 13" type="primary">secD</name>
    <name evidence="13" type="ORF">DL238_12475</name>
</gene>
<dbReference type="HAMAP" id="MF_01463_B">
    <property type="entry name" value="SecD_B"/>
    <property type="match status" value="1"/>
</dbReference>
<evidence type="ECO:0000256" key="3">
    <source>
        <dbReference type="ARBA" id="ARBA00022475"/>
    </source>
</evidence>
<dbReference type="AlphaFoldDB" id="A0A395LNM4"/>
<keyword evidence="4 9" id="KW-0812">Transmembrane</keyword>
<comment type="similarity">
    <text evidence="9">Belongs to the SecD/SecF family. SecD subfamily.</text>
</comment>
<feature type="transmembrane region" description="Helical" evidence="9">
    <location>
        <begin position="421"/>
        <end position="441"/>
    </location>
</feature>
<dbReference type="GO" id="GO:0043952">
    <property type="term" value="P:protein transport by the Sec complex"/>
    <property type="evidence" value="ECO:0007669"/>
    <property type="project" value="UniProtKB-UniRule"/>
</dbReference>
<evidence type="ECO:0000259" key="10">
    <source>
        <dbReference type="Pfam" id="PF02355"/>
    </source>
</evidence>